<dbReference type="AlphaFoldDB" id="A0A1G9UZV3"/>
<reference evidence="1 2" key="1">
    <citation type="submission" date="2016-10" db="EMBL/GenBank/DDBJ databases">
        <authorList>
            <person name="de Groot N.N."/>
        </authorList>
    </citation>
    <scope>NUCLEOTIDE SEQUENCE [LARGE SCALE GENOMIC DNA]</scope>
    <source>
        <strain evidence="1 2">DSM 25186</strain>
    </source>
</reference>
<keyword evidence="2" id="KW-1185">Reference proteome</keyword>
<dbReference type="Proteomes" id="UP000198510">
    <property type="component" value="Unassembled WGS sequence"/>
</dbReference>
<evidence type="ECO:0000313" key="1">
    <source>
        <dbReference type="EMBL" id="SDM65327.1"/>
    </source>
</evidence>
<dbReference type="RefSeq" id="WP_176956244.1">
    <property type="nucleotide sequence ID" value="NZ_FNFO01000018.1"/>
</dbReference>
<dbReference type="STRING" id="1075417.SAMN05421823_11845"/>
<dbReference type="EMBL" id="FNFO01000018">
    <property type="protein sequence ID" value="SDM65327.1"/>
    <property type="molecule type" value="Genomic_DNA"/>
</dbReference>
<gene>
    <name evidence="1" type="ORF">SAMN05421823_11845</name>
</gene>
<name>A0A1G9UZV3_9BACT</name>
<evidence type="ECO:0008006" key="3">
    <source>
        <dbReference type="Google" id="ProtNLM"/>
    </source>
</evidence>
<organism evidence="1 2">
    <name type="scientific">Catalinimonas alkaloidigena</name>
    <dbReference type="NCBI Taxonomy" id="1075417"/>
    <lineage>
        <taxon>Bacteria</taxon>
        <taxon>Pseudomonadati</taxon>
        <taxon>Bacteroidota</taxon>
        <taxon>Cytophagia</taxon>
        <taxon>Cytophagales</taxon>
        <taxon>Catalimonadaceae</taxon>
        <taxon>Catalinimonas</taxon>
    </lineage>
</organism>
<protein>
    <recommendedName>
        <fullName evidence="3">Transposase</fullName>
    </recommendedName>
</protein>
<accession>A0A1G9UZV3</accession>
<proteinExistence type="predicted"/>
<sequence>MERLKTYRDRYSILQTAQHEREIEIAREMKKSGDAPEKIAPITGLSLAQSKRF</sequence>
<evidence type="ECO:0000313" key="2">
    <source>
        <dbReference type="Proteomes" id="UP000198510"/>
    </source>
</evidence>